<dbReference type="Proteomes" id="UP001139263">
    <property type="component" value="Unassembled WGS sequence"/>
</dbReference>
<accession>A0A9X1V745</accession>
<dbReference type="GO" id="GO:0051536">
    <property type="term" value="F:iron-sulfur cluster binding"/>
    <property type="evidence" value="ECO:0007669"/>
    <property type="project" value="UniProtKB-KW"/>
</dbReference>
<evidence type="ECO:0000256" key="5">
    <source>
        <dbReference type="ARBA" id="ARBA00023014"/>
    </source>
</evidence>
<dbReference type="SUPFAM" id="SSF102114">
    <property type="entry name" value="Radical SAM enzymes"/>
    <property type="match status" value="1"/>
</dbReference>
<dbReference type="InterPro" id="IPR058240">
    <property type="entry name" value="rSAM_sf"/>
</dbReference>
<organism evidence="7 8">
    <name type="scientific">Sulfoacidibacillus ferrooxidans</name>
    <dbReference type="NCBI Taxonomy" id="2005001"/>
    <lineage>
        <taxon>Bacteria</taxon>
        <taxon>Bacillati</taxon>
        <taxon>Bacillota</taxon>
        <taxon>Bacilli</taxon>
        <taxon>Bacillales</taxon>
        <taxon>Alicyclobacillaceae</taxon>
        <taxon>Sulfoacidibacillus</taxon>
    </lineage>
</organism>
<dbReference type="GO" id="GO:0003824">
    <property type="term" value="F:catalytic activity"/>
    <property type="evidence" value="ECO:0007669"/>
    <property type="project" value="InterPro"/>
</dbReference>
<dbReference type="SFLD" id="SFLDG01095">
    <property type="entry name" value="Uncharacterised_Radical_SAM_Su"/>
    <property type="match status" value="1"/>
</dbReference>
<comment type="caution">
    <text evidence="7">The sequence shown here is derived from an EMBL/GenBank/DDBJ whole genome shotgun (WGS) entry which is preliminary data.</text>
</comment>
<keyword evidence="4" id="KW-0408">Iron</keyword>
<keyword evidence="3" id="KW-0479">Metal-binding</keyword>
<proteinExistence type="predicted"/>
<gene>
    <name evidence="7" type="ORF">MM817_01150</name>
</gene>
<evidence type="ECO:0000256" key="2">
    <source>
        <dbReference type="ARBA" id="ARBA00022691"/>
    </source>
</evidence>
<dbReference type="PANTHER" id="PTHR43409:SF4">
    <property type="entry name" value="RADICAL SAM SUPERFAMILY PROTEIN"/>
    <property type="match status" value="1"/>
</dbReference>
<dbReference type="RefSeq" id="WP_241712480.1">
    <property type="nucleotide sequence ID" value="NZ_JALBUF010000002.1"/>
</dbReference>
<protein>
    <recommendedName>
        <fullName evidence="6">Radical SAM core domain-containing protein</fullName>
    </recommendedName>
</protein>
<evidence type="ECO:0000313" key="7">
    <source>
        <dbReference type="EMBL" id="MCI0182881.1"/>
    </source>
</evidence>
<reference evidence="7" key="1">
    <citation type="submission" date="2022-03" db="EMBL/GenBank/DDBJ databases">
        <title>Draft Genome Sequence of Firmicute Strain S0AB, a Heterotrophic Iron/Sulfur-Oxidizing Extreme Acidophile.</title>
        <authorList>
            <person name="Vergara E."/>
            <person name="Pakostova E."/>
            <person name="Johnson D.B."/>
            <person name="Holmes D.S."/>
        </authorList>
    </citation>
    <scope>NUCLEOTIDE SEQUENCE</scope>
    <source>
        <strain evidence="7">S0AB</strain>
    </source>
</reference>
<dbReference type="PANTHER" id="PTHR43409">
    <property type="entry name" value="ANAEROBIC MAGNESIUM-PROTOPORPHYRIN IX MONOMETHYL ESTER CYCLASE-RELATED"/>
    <property type="match status" value="1"/>
</dbReference>
<evidence type="ECO:0000256" key="4">
    <source>
        <dbReference type="ARBA" id="ARBA00023004"/>
    </source>
</evidence>
<evidence type="ECO:0000256" key="3">
    <source>
        <dbReference type="ARBA" id="ARBA00022723"/>
    </source>
</evidence>
<dbReference type="SFLD" id="SFLDG01082">
    <property type="entry name" value="B12-binding_domain_containing"/>
    <property type="match status" value="1"/>
</dbReference>
<name>A0A9X1V745_9BACL</name>
<dbReference type="InterPro" id="IPR007197">
    <property type="entry name" value="rSAM"/>
</dbReference>
<dbReference type="CDD" id="cd01335">
    <property type="entry name" value="Radical_SAM"/>
    <property type="match status" value="1"/>
</dbReference>
<evidence type="ECO:0000313" key="8">
    <source>
        <dbReference type="Proteomes" id="UP001139263"/>
    </source>
</evidence>
<dbReference type="AlphaFoldDB" id="A0A9X1V745"/>
<dbReference type="InterPro" id="IPR051198">
    <property type="entry name" value="BchE-like"/>
</dbReference>
<keyword evidence="2" id="KW-0949">S-adenosyl-L-methionine</keyword>
<feature type="domain" description="Radical SAM core" evidence="6">
    <location>
        <begin position="124"/>
        <end position="363"/>
    </location>
</feature>
<sequence>MREQNHKLQVRKGNELYVFDRSGRFMLFVAKGHVVRRGLDHRMLDIRIPSSGGLPARRYREIPDTEKTNFLTKAYQIAQKALQQTEHALSDKWTPVLSLMTVAEMSRDKERFSRTYLPVSILPPDQYHSLVIQVSHGCSYNRCLFCDFYRDRPFHIKSPEEIQHHLAHVLDFLGKRIDDRTGIFLGDGNALIIPTDRLLHMIHMIKSTLGEDVATSFHTFMDTFNLDYKSMDELRMLHEMGLQTVYVGFETGADRLRQFLDKPGTSAEAVEAVTTLKMAGYRVGVILLIGAGGTSFVQEHRTETWKALLNIPFTSDDIIFLSPFYMPEHTAYHAKIDEKGLCELSDEQMEKEIQIFKEKLSTNTPATITMYSIKEHLY</sequence>
<dbReference type="Gene3D" id="3.20.20.70">
    <property type="entry name" value="Aldolase class I"/>
    <property type="match status" value="1"/>
</dbReference>
<dbReference type="SMART" id="SM00729">
    <property type="entry name" value="Elp3"/>
    <property type="match status" value="1"/>
</dbReference>
<dbReference type="GO" id="GO:0046872">
    <property type="term" value="F:metal ion binding"/>
    <property type="evidence" value="ECO:0007669"/>
    <property type="project" value="UniProtKB-KW"/>
</dbReference>
<dbReference type="EMBL" id="JALBUF010000002">
    <property type="protein sequence ID" value="MCI0182881.1"/>
    <property type="molecule type" value="Genomic_DNA"/>
</dbReference>
<keyword evidence="8" id="KW-1185">Reference proteome</keyword>
<dbReference type="Pfam" id="PF04055">
    <property type="entry name" value="Radical_SAM"/>
    <property type="match status" value="1"/>
</dbReference>
<evidence type="ECO:0000256" key="1">
    <source>
        <dbReference type="ARBA" id="ARBA00001966"/>
    </source>
</evidence>
<dbReference type="InterPro" id="IPR006638">
    <property type="entry name" value="Elp3/MiaA/NifB-like_rSAM"/>
</dbReference>
<dbReference type="PROSITE" id="PS51918">
    <property type="entry name" value="RADICAL_SAM"/>
    <property type="match status" value="1"/>
</dbReference>
<comment type="cofactor">
    <cofactor evidence="1">
        <name>[4Fe-4S] cluster</name>
        <dbReference type="ChEBI" id="CHEBI:49883"/>
    </cofactor>
</comment>
<dbReference type="SFLD" id="SFLDS00029">
    <property type="entry name" value="Radical_SAM"/>
    <property type="match status" value="2"/>
</dbReference>
<keyword evidence="5" id="KW-0411">Iron-sulfur</keyword>
<evidence type="ECO:0000259" key="6">
    <source>
        <dbReference type="PROSITE" id="PS51918"/>
    </source>
</evidence>
<dbReference type="InterPro" id="IPR013785">
    <property type="entry name" value="Aldolase_TIM"/>
</dbReference>